<comment type="caution">
    <text evidence="2">The sequence shown here is derived from an EMBL/GenBank/DDBJ whole genome shotgun (WGS) entry which is preliminary data.</text>
</comment>
<dbReference type="Proteomes" id="UP000037136">
    <property type="component" value="Unassembled WGS sequence"/>
</dbReference>
<dbReference type="AlphaFoldDB" id="A0A2A9P6K9"/>
<feature type="region of interest" description="Disordered" evidence="1">
    <location>
        <begin position="1"/>
        <end position="83"/>
    </location>
</feature>
<protein>
    <submittedName>
        <fullName evidence="2">Uncharacterized protein</fullName>
    </submittedName>
</protein>
<gene>
    <name evidence="2" type="ORF">XA68_16462</name>
</gene>
<dbReference type="EMBL" id="LAZP02000570">
    <property type="protein sequence ID" value="PFH56476.1"/>
    <property type="molecule type" value="Genomic_DNA"/>
</dbReference>
<feature type="compositionally biased region" description="Basic and acidic residues" evidence="1">
    <location>
        <begin position="144"/>
        <end position="156"/>
    </location>
</feature>
<reference evidence="2 3" key="1">
    <citation type="journal article" date="2015" name="BMC Genomics">
        <title>Gene expression during zombie ant biting behavior reflects the complexity underlying fungal parasitic behavioral manipulation.</title>
        <authorList>
            <person name="de Bekker C."/>
            <person name="Ohm R.A."/>
            <person name="Loreto R.G."/>
            <person name="Sebastian A."/>
            <person name="Albert I."/>
            <person name="Merrow M."/>
            <person name="Brachmann A."/>
            <person name="Hughes D.P."/>
        </authorList>
    </citation>
    <scope>NUCLEOTIDE SEQUENCE [LARGE SCALE GENOMIC DNA]</scope>
    <source>
        <strain evidence="2 3">SC16a</strain>
    </source>
</reference>
<evidence type="ECO:0000313" key="3">
    <source>
        <dbReference type="Proteomes" id="UP000037136"/>
    </source>
</evidence>
<organism evidence="2 3">
    <name type="scientific">Ophiocordyceps unilateralis</name>
    <name type="common">Zombie-ant fungus</name>
    <name type="synonym">Torrubia unilateralis</name>
    <dbReference type="NCBI Taxonomy" id="268505"/>
    <lineage>
        <taxon>Eukaryota</taxon>
        <taxon>Fungi</taxon>
        <taxon>Dikarya</taxon>
        <taxon>Ascomycota</taxon>
        <taxon>Pezizomycotina</taxon>
        <taxon>Sordariomycetes</taxon>
        <taxon>Hypocreomycetidae</taxon>
        <taxon>Hypocreales</taxon>
        <taxon>Ophiocordycipitaceae</taxon>
        <taxon>Ophiocordyceps</taxon>
    </lineage>
</organism>
<feature type="compositionally biased region" description="Basic and acidic residues" evidence="1">
    <location>
        <begin position="14"/>
        <end position="26"/>
    </location>
</feature>
<keyword evidence="3" id="KW-1185">Reference proteome</keyword>
<accession>A0A2A9P6K9</accession>
<proteinExistence type="predicted"/>
<evidence type="ECO:0000256" key="1">
    <source>
        <dbReference type="SAM" id="MobiDB-lite"/>
    </source>
</evidence>
<evidence type="ECO:0000313" key="2">
    <source>
        <dbReference type="EMBL" id="PFH56476.1"/>
    </source>
</evidence>
<sequence length="182" mass="19286">MRPMSLGKPPRRIQHCDISRSRHSEKAANSVPDQDAPARLAPVPSLSRHVRREAVAADGPLRSRHPGPPGVGAPAEAAREGVDPRKVPFAKLVALGEDLERLRRRRTRRPSERVVGAEALVMMVTAHADAAAQTGHSAPRSRHSGRDGPARQDAKRGRAGVGCAGARPGSASDPDSDGGRGR</sequence>
<feature type="region of interest" description="Disordered" evidence="1">
    <location>
        <begin position="126"/>
        <end position="182"/>
    </location>
</feature>
<reference evidence="2 3" key="2">
    <citation type="journal article" date="2017" name="Sci. Rep.">
        <title>Ant-infecting Ophiocordyceps genomes reveal a high diversity of potential behavioral manipulation genes and a possible major role for enterotoxins.</title>
        <authorList>
            <person name="de Bekker C."/>
            <person name="Ohm R.A."/>
            <person name="Evans H.C."/>
            <person name="Brachmann A."/>
            <person name="Hughes D.P."/>
        </authorList>
    </citation>
    <scope>NUCLEOTIDE SEQUENCE [LARGE SCALE GENOMIC DNA]</scope>
    <source>
        <strain evidence="2 3">SC16a</strain>
    </source>
</reference>
<name>A0A2A9P6K9_OPHUN</name>